<organism evidence="1 2">
    <name type="scientific">Oceanibaculum indicum</name>
    <dbReference type="NCBI Taxonomy" id="526216"/>
    <lineage>
        <taxon>Bacteria</taxon>
        <taxon>Pseudomonadati</taxon>
        <taxon>Pseudomonadota</taxon>
        <taxon>Alphaproteobacteria</taxon>
        <taxon>Rhodospirillales</taxon>
        <taxon>Oceanibaculaceae</taxon>
        <taxon>Oceanibaculum</taxon>
    </lineage>
</organism>
<dbReference type="InterPro" id="IPR023606">
    <property type="entry name" value="CoA-Trfase_III_dom_1_sf"/>
</dbReference>
<dbReference type="InterPro" id="IPR044855">
    <property type="entry name" value="CoA-Trfase_III_dom3_sf"/>
</dbReference>
<evidence type="ECO:0000313" key="1">
    <source>
        <dbReference type="EMBL" id="RKQ73062.1"/>
    </source>
</evidence>
<dbReference type="Pfam" id="PF02515">
    <property type="entry name" value="CoA_transf_3"/>
    <property type="match status" value="1"/>
</dbReference>
<evidence type="ECO:0000313" key="2">
    <source>
        <dbReference type="Proteomes" id="UP000277424"/>
    </source>
</evidence>
<dbReference type="RefSeq" id="WP_121217783.1">
    <property type="nucleotide sequence ID" value="NZ_RBIG01000001.1"/>
</dbReference>
<dbReference type="InterPro" id="IPR003673">
    <property type="entry name" value="CoA-Trfase_fam_III"/>
</dbReference>
<protein>
    <submittedName>
        <fullName evidence="1">Alpha-methylacyl-CoA racemase</fullName>
    </submittedName>
</protein>
<accession>A0A420WQC8</accession>
<dbReference type="PANTHER" id="PTHR48228:SF5">
    <property type="entry name" value="ALPHA-METHYLACYL-COA RACEMASE"/>
    <property type="match status" value="1"/>
</dbReference>
<name>A0A420WQC8_9PROT</name>
<proteinExistence type="predicted"/>
<reference evidence="1 2" key="1">
    <citation type="submission" date="2018-10" db="EMBL/GenBank/DDBJ databases">
        <title>Comparative analysis of microorganisms from saline springs in Andes Mountain Range, Colombia.</title>
        <authorList>
            <person name="Rubin E."/>
        </authorList>
    </citation>
    <scope>NUCLEOTIDE SEQUENCE [LARGE SCALE GENOMIC DNA]</scope>
    <source>
        <strain evidence="1 2">USBA 36</strain>
    </source>
</reference>
<dbReference type="InterPro" id="IPR050509">
    <property type="entry name" value="CoA-transferase_III"/>
</dbReference>
<dbReference type="Gene3D" id="3.30.1540.10">
    <property type="entry name" value="formyl-coa transferase, domain 3"/>
    <property type="match status" value="1"/>
</dbReference>
<dbReference type="Gene3D" id="3.40.50.10540">
    <property type="entry name" value="Crotonobetainyl-coa:carnitine coa-transferase, domain 1"/>
    <property type="match status" value="1"/>
</dbReference>
<dbReference type="AlphaFoldDB" id="A0A420WQC8"/>
<dbReference type="SUPFAM" id="SSF89796">
    <property type="entry name" value="CoA-transferase family III (CaiB/BaiF)"/>
    <property type="match status" value="1"/>
</dbReference>
<dbReference type="Proteomes" id="UP000277424">
    <property type="component" value="Unassembled WGS sequence"/>
</dbReference>
<dbReference type="OrthoDB" id="9781472at2"/>
<comment type="caution">
    <text evidence="1">The sequence shown here is derived from an EMBL/GenBank/DDBJ whole genome shotgun (WGS) entry which is preliminary data.</text>
</comment>
<dbReference type="EMBL" id="RBIG01000001">
    <property type="protein sequence ID" value="RKQ73062.1"/>
    <property type="molecule type" value="Genomic_DNA"/>
</dbReference>
<dbReference type="GO" id="GO:0003824">
    <property type="term" value="F:catalytic activity"/>
    <property type="evidence" value="ECO:0007669"/>
    <property type="project" value="InterPro"/>
</dbReference>
<gene>
    <name evidence="1" type="ORF">BCL74_0833</name>
</gene>
<sequence>MADTDRKGPLAGLRVLEFAGIGPAPFCAMLLADMGAEVVRLDRLEPSGLGIPKPARFELMNRGRRSVAIDLKRPEGVALALDLVGKADALIEGFRPGTMERLGLGPEACLARNPKLVYGRLTGWGQEGPLAHSAGHDMNYIALAGMLAGIGREGAPPTPPLNLVGDFGGGGMLLAFGLVCALLEAQRSGQGQVVDAAMVDGAALLGTMFFGLRAAGMHDAPRGRNLLDSGAPHYEVYECADGKYVAVAPIEAKFRRELLQRIGFDPECFPDVEDSATWPKAKQMLAARFREKNRAEWCALLEGTDSCFAPVLEMDEAPEHPHNRAREAFPVIGGIAQPAPAPRFSRTAPLLPAAPVAAGADTRAVLEGWGLDAARIDALFASSAVGSSDEQSR</sequence>
<dbReference type="PANTHER" id="PTHR48228">
    <property type="entry name" value="SUCCINYL-COA--D-CITRAMALATE COA-TRANSFERASE"/>
    <property type="match status" value="1"/>
</dbReference>